<organism evidence="2 3">
    <name type="scientific">Steinernema hermaphroditum</name>
    <dbReference type="NCBI Taxonomy" id="289476"/>
    <lineage>
        <taxon>Eukaryota</taxon>
        <taxon>Metazoa</taxon>
        <taxon>Ecdysozoa</taxon>
        <taxon>Nematoda</taxon>
        <taxon>Chromadorea</taxon>
        <taxon>Rhabditida</taxon>
        <taxon>Tylenchina</taxon>
        <taxon>Panagrolaimomorpha</taxon>
        <taxon>Strongyloidoidea</taxon>
        <taxon>Steinernematidae</taxon>
        <taxon>Steinernema</taxon>
    </lineage>
</organism>
<comment type="caution">
    <text evidence="2">The sequence shown here is derived from an EMBL/GenBank/DDBJ whole genome shotgun (WGS) entry which is preliminary data.</text>
</comment>
<feature type="signal peptide" evidence="1">
    <location>
        <begin position="1"/>
        <end position="16"/>
    </location>
</feature>
<proteinExistence type="predicted"/>
<dbReference type="EMBL" id="JAUCMV010000001">
    <property type="protein sequence ID" value="KAK0424474.1"/>
    <property type="molecule type" value="Genomic_DNA"/>
</dbReference>
<evidence type="ECO:0000256" key="1">
    <source>
        <dbReference type="SAM" id="SignalP"/>
    </source>
</evidence>
<name>A0AA39M8J5_9BILA</name>
<evidence type="ECO:0008006" key="4">
    <source>
        <dbReference type="Google" id="ProtNLM"/>
    </source>
</evidence>
<evidence type="ECO:0000313" key="3">
    <source>
        <dbReference type="Proteomes" id="UP001175271"/>
    </source>
</evidence>
<dbReference type="Proteomes" id="UP001175271">
    <property type="component" value="Unassembled WGS sequence"/>
</dbReference>
<reference evidence="2" key="1">
    <citation type="submission" date="2023-06" db="EMBL/GenBank/DDBJ databases">
        <title>Genomic analysis of the entomopathogenic nematode Steinernema hermaphroditum.</title>
        <authorList>
            <person name="Schwarz E.M."/>
            <person name="Heppert J.K."/>
            <person name="Baniya A."/>
            <person name="Schwartz H.T."/>
            <person name="Tan C.-H."/>
            <person name="Antoshechkin I."/>
            <person name="Sternberg P.W."/>
            <person name="Goodrich-Blair H."/>
            <person name="Dillman A.R."/>
        </authorList>
    </citation>
    <scope>NUCLEOTIDE SEQUENCE</scope>
    <source>
        <strain evidence="2">PS9179</strain>
        <tissue evidence="2">Whole animal</tissue>
    </source>
</reference>
<keyword evidence="3" id="KW-1185">Reference proteome</keyword>
<feature type="chain" id="PRO_5041368562" description="E1 domain-containing protein" evidence="1">
    <location>
        <begin position="17"/>
        <end position="401"/>
    </location>
</feature>
<evidence type="ECO:0000313" key="2">
    <source>
        <dbReference type="EMBL" id="KAK0424474.1"/>
    </source>
</evidence>
<sequence length="401" mass="46302">MKVLLVLLCILSLLNGEGVQTERKVACLEGFRPLKLHSDGQWKVLHFNWHTQSAPRDCSDDTVSKICRKAFADVAFGLKGESVDIHYTKVHRTSDRVRPTTKWKNGALEFQEYTCQDYVRSQELVSQNGSWSDRILATKHSSCLTEDDWMRIIIEKCGEFPSEHEFGGSCGKAGLHLEAVFLCNRTLEDTKRTFLAIMENVLSNYTEKIASLMENEIYRLKVQKKEDRYYRLLQKKGESAKRIGMITALEEEFDHNQFWTDEDSFLFTSKMTAELNAKHRLLQRGFKRASMIFKIVSNLIYGKEVDEKVIKHFTGLFAEPYILEFIADDAMTGVFPELKEELHDYWVHEICMKNTPMLQKELLNGEERPLTYIELLQMYVNIVDGKELGLEAKKPSGTDAL</sequence>
<dbReference type="AlphaFoldDB" id="A0AA39M8J5"/>
<accession>A0AA39M8J5</accession>
<gene>
    <name evidence="2" type="ORF">QR680_008682</name>
</gene>
<keyword evidence="1" id="KW-0732">Signal</keyword>
<protein>
    <recommendedName>
        <fullName evidence="4">E1 domain-containing protein</fullName>
    </recommendedName>
</protein>